<proteinExistence type="predicted"/>
<gene>
    <name evidence="1" type="ORF">SAMN05444392_11558</name>
</gene>
<evidence type="ECO:0000313" key="1">
    <source>
        <dbReference type="EMBL" id="SHF32784.1"/>
    </source>
</evidence>
<protein>
    <submittedName>
        <fullName evidence="1">Uncharacterized protein</fullName>
    </submittedName>
</protein>
<dbReference type="EMBL" id="FQVL01000015">
    <property type="protein sequence ID" value="SHF32784.1"/>
    <property type="molecule type" value="Genomic_DNA"/>
</dbReference>
<dbReference type="RefSeq" id="WP_073157501.1">
    <property type="nucleotide sequence ID" value="NZ_FQVL01000015.1"/>
</dbReference>
<organism evidence="1 2">
    <name type="scientific">Seinonella peptonophila</name>
    <dbReference type="NCBI Taxonomy" id="112248"/>
    <lineage>
        <taxon>Bacteria</taxon>
        <taxon>Bacillati</taxon>
        <taxon>Bacillota</taxon>
        <taxon>Bacilli</taxon>
        <taxon>Bacillales</taxon>
        <taxon>Thermoactinomycetaceae</taxon>
        <taxon>Seinonella</taxon>
    </lineage>
</organism>
<dbReference type="STRING" id="112248.SAMN05444392_11558"/>
<name>A0A1M5ARH9_9BACL</name>
<dbReference type="AlphaFoldDB" id="A0A1M5ARH9"/>
<dbReference type="OrthoDB" id="2989019at2"/>
<sequence length="81" mass="8902">MQVKLTPAMLAGKDYTETVQIQVGDQTYEIEIRPLTHLEKAQVQAIETASIKVNNKSSKITSQAMEMEAGKVILDQVKGPS</sequence>
<accession>A0A1M5ARH9</accession>
<reference evidence="1 2" key="1">
    <citation type="submission" date="2016-11" db="EMBL/GenBank/DDBJ databases">
        <authorList>
            <person name="Jaros S."/>
            <person name="Januszkiewicz K."/>
            <person name="Wedrychowicz H."/>
        </authorList>
    </citation>
    <scope>NUCLEOTIDE SEQUENCE [LARGE SCALE GENOMIC DNA]</scope>
    <source>
        <strain evidence="1 2">DSM 44666</strain>
    </source>
</reference>
<dbReference type="Proteomes" id="UP000184476">
    <property type="component" value="Unassembled WGS sequence"/>
</dbReference>
<keyword evidence="2" id="KW-1185">Reference proteome</keyword>
<evidence type="ECO:0000313" key="2">
    <source>
        <dbReference type="Proteomes" id="UP000184476"/>
    </source>
</evidence>